<keyword evidence="2" id="KW-1185">Reference proteome</keyword>
<dbReference type="AlphaFoldDB" id="A0AB34IC87"/>
<dbReference type="EMBL" id="JBGBPQ010000032">
    <property type="protein sequence ID" value="KAL1495473.1"/>
    <property type="molecule type" value="Genomic_DNA"/>
</dbReference>
<protein>
    <submittedName>
        <fullName evidence="1">Uncharacterized protein</fullName>
    </submittedName>
</protein>
<reference evidence="1 2" key="1">
    <citation type="journal article" date="2024" name="Science">
        <title>Giant polyketide synthase enzymes in the biosynthesis of giant marine polyether toxins.</title>
        <authorList>
            <person name="Fallon T.R."/>
            <person name="Shende V.V."/>
            <person name="Wierzbicki I.H."/>
            <person name="Pendleton A.L."/>
            <person name="Watervoot N.F."/>
            <person name="Auber R.P."/>
            <person name="Gonzalez D.J."/>
            <person name="Wisecaver J.H."/>
            <person name="Moore B.S."/>
        </authorList>
    </citation>
    <scope>NUCLEOTIDE SEQUENCE [LARGE SCALE GENOMIC DNA]</scope>
    <source>
        <strain evidence="1 2">12B1</strain>
    </source>
</reference>
<sequence length="132" mass="14729">MRARGASSSRSRVRPDEASLLSEPLGTSAAERARVAALLYDVIFEEDLKTKFTRWCLLCAKKDELSIEAARDCLKNELLASLEVSTLKASLRHDWCNLIHLESLSAILCPHTSWMFLGTILVPSLHHGIVRV</sequence>
<gene>
    <name evidence="1" type="ORF">AB1Y20_016839</name>
</gene>
<proteinExistence type="predicted"/>
<comment type="caution">
    <text evidence="1">The sequence shown here is derived from an EMBL/GenBank/DDBJ whole genome shotgun (WGS) entry which is preliminary data.</text>
</comment>
<accession>A0AB34IC87</accession>
<name>A0AB34IC87_PRYPA</name>
<dbReference type="Proteomes" id="UP001515480">
    <property type="component" value="Unassembled WGS sequence"/>
</dbReference>
<evidence type="ECO:0000313" key="1">
    <source>
        <dbReference type="EMBL" id="KAL1495473.1"/>
    </source>
</evidence>
<organism evidence="1 2">
    <name type="scientific">Prymnesium parvum</name>
    <name type="common">Toxic golden alga</name>
    <dbReference type="NCBI Taxonomy" id="97485"/>
    <lineage>
        <taxon>Eukaryota</taxon>
        <taxon>Haptista</taxon>
        <taxon>Haptophyta</taxon>
        <taxon>Prymnesiophyceae</taxon>
        <taxon>Prymnesiales</taxon>
        <taxon>Prymnesiaceae</taxon>
        <taxon>Prymnesium</taxon>
    </lineage>
</organism>
<evidence type="ECO:0000313" key="2">
    <source>
        <dbReference type="Proteomes" id="UP001515480"/>
    </source>
</evidence>